<keyword evidence="1" id="KW-0472">Membrane</keyword>
<keyword evidence="1" id="KW-1133">Transmembrane helix</keyword>
<gene>
    <name evidence="2" type="ORF">C7Y47_00905</name>
</gene>
<evidence type="ECO:0000313" key="3">
    <source>
        <dbReference type="Proteomes" id="UP000317944"/>
    </source>
</evidence>
<sequence>MLNTSSKRVITLTVVTLIILLSLFLIMGKKKITPVVQVDANEITFETPDELDAAADLIIIASPSDEFMDREHKVSYFDDGTIQDYYTLTEVQIDKVIKASSDFNLANNNTISIIEPVGIVDRSVGKRKLVTNHYEELKEKSSYILFLKQNSMGQYAIINNNLGKFSLDNTDSLYNGDKKSSEAEKFKNEVFQKYSIDETN</sequence>
<dbReference type="AlphaFoldDB" id="A0A544V0K7"/>
<dbReference type="RefSeq" id="WP_142507044.1">
    <property type="nucleotide sequence ID" value="NZ_SADV01000001.1"/>
</dbReference>
<dbReference type="OrthoDB" id="2612080at2"/>
<proteinExistence type="predicted"/>
<protein>
    <submittedName>
        <fullName evidence="2">Uncharacterized protein</fullName>
    </submittedName>
</protein>
<organism evidence="2 3">
    <name type="scientific">Lysinibacillus sphaericus</name>
    <name type="common">Bacillus sphaericus</name>
    <dbReference type="NCBI Taxonomy" id="1421"/>
    <lineage>
        <taxon>Bacteria</taxon>
        <taxon>Bacillati</taxon>
        <taxon>Bacillota</taxon>
        <taxon>Bacilli</taxon>
        <taxon>Bacillales</taxon>
        <taxon>Bacillaceae</taxon>
        <taxon>Lysinibacillus</taxon>
    </lineage>
</organism>
<dbReference type="EMBL" id="SADV01000001">
    <property type="protein sequence ID" value="TQR39625.1"/>
    <property type="molecule type" value="Genomic_DNA"/>
</dbReference>
<accession>A0A544V0K7</accession>
<comment type="caution">
    <text evidence="2">The sequence shown here is derived from an EMBL/GenBank/DDBJ whole genome shotgun (WGS) entry which is preliminary data.</text>
</comment>
<feature type="transmembrane region" description="Helical" evidence="1">
    <location>
        <begin position="9"/>
        <end position="27"/>
    </location>
</feature>
<evidence type="ECO:0000313" key="2">
    <source>
        <dbReference type="EMBL" id="TQR39625.1"/>
    </source>
</evidence>
<name>A0A544V0K7_LYSSH</name>
<reference evidence="2 3" key="1">
    <citation type="submission" date="2018-03" db="EMBL/GenBank/DDBJ databases">
        <title>Aerobic endospore-forming bacteria genome sequencing and assembly.</title>
        <authorList>
            <person name="Cavalcante D.A."/>
            <person name="Driks A."/>
            <person name="Putonti C."/>
            <person name="De-Souza M.T."/>
        </authorList>
    </citation>
    <scope>NUCLEOTIDE SEQUENCE [LARGE SCALE GENOMIC DNA]</scope>
    <source>
        <strain evidence="2 3">SDF0037</strain>
    </source>
</reference>
<dbReference type="Proteomes" id="UP000317944">
    <property type="component" value="Unassembled WGS sequence"/>
</dbReference>
<evidence type="ECO:0000256" key="1">
    <source>
        <dbReference type="SAM" id="Phobius"/>
    </source>
</evidence>
<keyword evidence="1" id="KW-0812">Transmembrane</keyword>